<dbReference type="InterPro" id="IPR051786">
    <property type="entry name" value="ASN_synthetase/amidase"/>
</dbReference>
<dbReference type="PIRSF" id="PIRSF001589">
    <property type="entry name" value="Asn_synthetase_glu-h"/>
    <property type="match status" value="1"/>
</dbReference>
<dbReference type="Gene3D" id="3.60.20.10">
    <property type="entry name" value="Glutamine Phosphoribosylpyrophosphate, subunit 1, domain 1"/>
    <property type="match status" value="1"/>
</dbReference>
<keyword evidence="5 10" id="KW-0067">ATP-binding</keyword>
<dbReference type="Pfam" id="PF00733">
    <property type="entry name" value="Asn_synthase"/>
    <property type="match status" value="1"/>
</dbReference>
<reference evidence="14" key="1">
    <citation type="journal article" date="2016" name="Genome Announc.">
        <title>Complete genome sequence of Alkaliphilus metalliredigens strain QYMF, an alkaliphilic and metal-reducing bacterium isolated from borax-contaminated leachate ponds.</title>
        <authorList>
            <person name="Hwang C."/>
            <person name="Copeland A."/>
            <person name="Lucas S."/>
            <person name="Lapidus A."/>
            <person name="Barry K."/>
            <person name="Detter J.C."/>
            <person name="Glavina Del Rio T."/>
            <person name="Hammon N."/>
            <person name="Israni S."/>
            <person name="Dalin E."/>
            <person name="Tice H."/>
            <person name="Pitluck S."/>
            <person name="Chertkov O."/>
            <person name="Brettin T."/>
            <person name="Bruce D."/>
            <person name="Han C."/>
            <person name="Schmutz J."/>
            <person name="Larimer F."/>
            <person name="Land M.L."/>
            <person name="Hauser L."/>
            <person name="Kyrpides N."/>
            <person name="Mikhailova N."/>
            <person name="Ye Q."/>
            <person name="Zhou J."/>
            <person name="Richardson P."/>
            <person name="Fields M.W."/>
        </authorList>
    </citation>
    <scope>NUCLEOTIDE SEQUENCE [LARGE SCALE GENOMIC DNA]</scope>
    <source>
        <strain evidence="14">QYMF</strain>
    </source>
</reference>
<evidence type="ECO:0000256" key="9">
    <source>
        <dbReference type="PIRSR" id="PIRSR001589-1"/>
    </source>
</evidence>
<evidence type="ECO:0000256" key="1">
    <source>
        <dbReference type="ARBA" id="ARBA00005187"/>
    </source>
</evidence>
<dbReference type="EMBL" id="CP000724">
    <property type="protein sequence ID" value="ABR50478.1"/>
    <property type="molecule type" value="Genomic_DNA"/>
</dbReference>
<dbReference type="AlphaFoldDB" id="A6TWB0"/>
<comment type="catalytic activity">
    <reaction evidence="8">
        <text>L-aspartate + L-glutamine + ATP + H2O = L-asparagine + L-glutamate + AMP + diphosphate + H(+)</text>
        <dbReference type="Rhea" id="RHEA:12228"/>
        <dbReference type="ChEBI" id="CHEBI:15377"/>
        <dbReference type="ChEBI" id="CHEBI:15378"/>
        <dbReference type="ChEBI" id="CHEBI:29985"/>
        <dbReference type="ChEBI" id="CHEBI:29991"/>
        <dbReference type="ChEBI" id="CHEBI:30616"/>
        <dbReference type="ChEBI" id="CHEBI:33019"/>
        <dbReference type="ChEBI" id="CHEBI:58048"/>
        <dbReference type="ChEBI" id="CHEBI:58359"/>
        <dbReference type="ChEBI" id="CHEBI:456215"/>
        <dbReference type="EC" id="6.3.5.4"/>
    </reaction>
</comment>
<evidence type="ECO:0000256" key="6">
    <source>
        <dbReference type="ARBA" id="ARBA00022888"/>
    </source>
</evidence>
<evidence type="ECO:0000256" key="3">
    <source>
        <dbReference type="ARBA" id="ARBA00012737"/>
    </source>
</evidence>
<dbReference type="Gene3D" id="3.40.50.620">
    <property type="entry name" value="HUPs"/>
    <property type="match status" value="1"/>
</dbReference>
<keyword evidence="7 9" id="KW-0315">Glutamine amidotransferase</keyword>
<dbReference type="CDD" id="cd01991">
    <property type="entry name" value="Asn_synthase_B_C"/>
    <property type="match status" value="1"/>
</dbReference>
<dbReference type="HOGENOM" id="CLU_014658_3_2_9"/>
<dbReference type="SUPFAM" id="SSF56235">
    <property type="entry name" value="N-terminal nucleophile aminohydrolases (Ntn hydrolases)"/>
    <property type="match status" value="1"/>
</dbReference>
<dbReference type="OrthoDB" id="9763290at2"/>
<dbReference type="SUPFAM" id="SSF52402">
    <property type="entry name" value="Adenine nucleotide alpha hydrolases-like"/>
    <property type="match status" value="1"/>
</dbReference>
<feature type="site" description="Important for beta-aspartyl-AMP intermediate formation" evidence="11">
    <location>
        <position position="379"/>
    </location>
</feature>
<dbReference type="GO" id="GO:0005524">
    <property type="term" value="F:ATP binding"/>
    <property type="evidence" value="ECO:0007669"/>
    <property type="project" value="UniProtKB-KW"/>
</dbReference>
<evidence type="ECO:0000256" key="4">
    <source>
        <dbReference type="ARBA" id="ARBA00022741"/>
    </source>
</evidence>
<feature type="binding site" evidence="10">
    <location>
        <position position="102"/>
    </location>
    <ligand>
        <name>L-glutamine</name>
        <dbReference type="ChEBI" id="CHEBI:58359"/>
    </ligand>
</feature>
<dbReference type="InterPro" id="IPR001962">
    <property type="entry name" value="Asn_synthase"/>
</dbReference>
<keyword evidence="6 9" id="KW-0061">Asparagine biosynthesis</keyword>
<dbReference type="InterPro" id="IPR029055">
    <property type="entry name" value="Ntn_hydrolases_N"/>
</dbReference>
<keyword evidence="13" id="KW-0436">Ligase</keyword>
<dbReference type="Proteomes" id="UP000001572">
    <property type="component" value="Chromosome"/>
</dbReference>
<dbReference type="GO" id="GO:0005829">
    <property type="term" value="C:cytosol"/>
    <property type="evidence" value="ECO:0007669"/>
    <property type="project" value="TreeGrafter"/>
</dbReference>
<dbReference type="GO" id="GO:0006529">
    <property type="term" value="P:asparagine biosynthetic process"/>
    <property type="evidence" value="ECO:0007669"/>
    <property type="project" value="UniProtKB-KW"/>
</dbReference>
<dbReference type="GO" id="GO:0004066">
    <property type="term" value="F:asparagine synthase (glutamine-hydrolyzing) activity"/>
    <property type="evidence" value="ECO:0007669"/>
    <property type="project" value="UniProtKB-EC"/>
</dbReference>
<evidence type="ECO:0000313" key="14">
    <source>
        <dbReference type="Proteomes" id="UP000001572"/>
    </source>
</evidence>
<organism evidence="13 14">
    <name type="scientific">Alkaliphilus metalliredigens (strain QYMF)</name>
    <dbReference type="NCBI Taxonomy" id="293826"/>
    <lineage>
        <taxon>Bacteria</taxon>
        <taxon>Bacillati</taxon>
        <taxon>Bacillota</taxon>
        <taxon>Clostridia</taxon>
        <taxon>Peptostreptococcales</taxon>
        <taxon>Natronincolaceae</taxon>
        <taxon>Alkaliphilus</taxon>
    </lineage>
</organism>
<dbReference type="InterPro" id="IPR017932">
    <property type="entry name" value="GATase_2_dom"/>
</dbReference>
<evidence type="ECO:0000259" key="12">
    <source>
        <dbReference type="PROSITE" id="PS51278"/>
    </source>
</evidence>
<dbReference type="InterPro" id="IPR006426">
    <property type="entry name" value="Asn_synth_AEB"/>
</dbReference>
<keyword evidence="14" id="KW-1185">Reference proteome</keyword>
<dbReference type="STRING" id="293826.Amet_4405"/>
<evidence type="ECO:0000256" key="7">
    <source>
        <dbReference type="ARBA" id="ARBA00022962"/>
    </source>
</evidence>
<evidence type="ECO:0000256" key="8">
    <source>
        <dbReference type="ARBA" id="ARBA00048741"/>
    </source>
</evidence>
<evidence type="ECO:0000256" key="5">
    <source>
        <dbReference type="ARBA" id="ARBA00022840"/>
    </source>
</evidence>
<dbReference type="PANTHER" id="PTHR43284:SF1">
    <property type="entry name" value="ASPARAGINE SYNTHETASE"/>
    <property type="match status" value="1"/>
</dbReference>
<comment type="similarity">
    <text evidence="2">Belongs to the asparagine synthetase family.</text>
</comment>
<keyword evidence="9" id="KW-0028">Amino-acid biosynthesis</keyword>
<dbReference type="EC" id="6.3.5.4" evidence="3"/>
<accession>A6TWB0</accession>
<dbReference type="eggNOG" id="COG0367">
    <property type="taxonomic scope" value="Bacteria"/>
</dbReference>
<proteinExistence type="inferred from homology"/>
<keyword evidence="4 10" id="KW-0547">Nucleotide-binding</keyword>
<comment type="pathway">
    <text evidence="1">Amino-acid biosynthesis; L-asparagine biosynthesis; L-asparagine from L-aspartate (L-Gln route): step 1/1.</text>
</comment>
<evidence type="ECO:0000256" key="2">
    <source>
        <dbReference type="ARBA" id="ARBA00005752"/>
    </source>
</evidence>
<protein>
    <recommendedName>
        <fullName evidence="3">asparagine synthase (glutamine-hydrolyzing)</fullName>
        <ecNumber evidence="3">6.3.5.4</ecNumber>
    </recommendedName>
</protein>
<dbReference type="CDD" id="cd00712">
    <property type="entry name" value="AsnB"/>
    <property type="match status" value="1"/>
</dbReference>
<evidence type="ECO:0000256" key="11">
    <source>
        <dbReference type="PIRSR" id="PIRSR001589-3"/>
    </source>
</evidence>
<evidence type="ECO:0000313" key="13">
    <source>
        <dbReference type="EMBL" id="ABR50478.1"/>
    </source>
</evidence>
<feature type="active site" description="For GATase activity" evidence="9">
    <location>
        <position position="2"/>
    </location>
</feature>
<feature type="domain" description="Glutamine amidotransferase type-2" evidence="12">
    <location>
        <begin position="2"/>
        <end position="216"/>
    </location>
</feature>
<dbReference type="Pfam" id="PF13537">
    <property type="entry name" value="GATase_7"/>
    <property type="match status" value="1"/>
</dbReference>
<feature type="binding site" evidence="10">
    <location>
        <position position="294"/>
    </location>
    <ligand>
        <name>ATP</name>
        <dbReference type="ChEBI" id="CHEBI:30616"/>
    </ligand>
</feature>
<dbReference type="PROSITE" id="PS51278">
    <property type="entry name" value="GATASE_TYPE_2"/>
    <property type="match status" value="1"/>
</dbReference>
<name>A6TWB0_ALKMQ</name>
<sequence>MCGIAGWIDYQRDLRDENPIIERMTASLGHRGPDTKSSYISKHGLLGHRRLIVVDPSGGAQPMTKRLGEKTYTMVYNGELYNTEDLRKELKDKGHTFNSYSDTEVLLVAYMEWGENCVQHLNGIYAFGIWNEVEKTVFLARDRLGVKPLFYNLKNGGLFFASEIKALLAHPEIDPVVTTEGLCEVFGLGPARSPGNGVFKDINEIKPGYCLTYTPQGVKIKSYWQLESKPHEDSLGDTIENVRGLLIDAIERQLVSDVPICTFLSGGLDSSAIASVTANAFKRDGRGQLHTYSIDYVDNDQYFKPSEFQPNADSEWIGRMVSHIDSKHHDIIIDTPQLTEALEAAVLSTDLPGMADVDSSLYLFCKNVKQNDTVALSGECADEIFGGYPWFRRREDIEANTFPWSKATTERRNILSGDLRKLPLEEYVATKYEETLREVPRMKGESLETHRMREIFYLNMKWFMITLLNRKDRMSMANGLEVRVPFADHRIVEYAWNIPWEMKYLGQREKGLLRSALKDILPEDVRTRKKSPYPKTHNPAYLKAVQQWMGEIMQDPSSPILQVINQEKVKEIVETGGKSFGKPWFGQLMTGPQLIAYLIQVNLWMKHYNVSIE</sequence>
<dbReference type="NCBIfam" id="TIGR01536">
    <property type="entry name" value="asn_synth_AEB"/>
    <property type="match status" value="1"/>
</dbReference>
<feature type="binding site" evidence="10">
    <location>
        <begin position="377"/>
        <end position="378"/>
    </location>
    <ligand>
        <name>ATP</name>
        <dbReference type="ChEBI" id="CHEBI:30616"/>
    </ligand>
</feature>
<gene>
    <name evidence="13" type="ordered locus">Amet_4405</name>
</gene>
<dbReference type="InterPro" id="IPR033738">
    <property type="entry name" value="AsnB_N"/>
</dbReference>
<evidence type="ECO:0000256" key="10">
    <source>
        <dbReference type="PIRSR" id="PIRSR001589-2"/>
    </source>
</evidence>
<dbReference type="InterPro" id="IPR014729">
    <property type="entry name" value="Rossmann-like_a/b/a_fold"/>
</dbReference>
<dbReference type="KEGG" id="amt:Amet_4405"/>
<dbReference type="PANTHER" id="PTHR43284">
    <property type="entry name" value="ASPARAGINE SYNTHETASE (GLUTAMINE-HYDROLYZING)"/>
    <property type="match status" value="1"/>
</dbReference>
<dbReference type="RefSeq" id="WP_012065370.1">
    <property type="nucleotide sequence ID" value="NC_009633.1"/>
</dbReference>